<dbReference type="Proteomes" id="UP001183388">
    <property type="component" value="Unassembled WGS sequence"/>
</dbReference>
<dbReference type="InterPro" id="IPR004942">
    <property type="entry name" value="Roadblock/LAMTOR2_dom"/>
</dbReference>
<proteinExistence type="predicted"/>
<feature type="region of interest" description="Disordered" evidence="1">
    <location>
        <begin position="141"/>
        <end position="160"/>
    </location>
</feature>
<comment type="caution">
    <text evidence="3">The sequence shown here is derived from an EMBL/GenBank/DDBJ whole genome shotgun (WGS) entry which is preliminary data.</text>
</comment>
<keyword evidence="4" id="KW-1185">Reference proteome</keyword>
<dbReference type="Gene3D" id="3.30.450.30">
    <property type="entry name" value="Dynein light chain 2a, cytoplasmic"/>
    <property type="match status" value="1"/>
</dbReference>
<dbReference type="EMBL" id="JAVREN010000014">
    <property type="protein sequence ID" value="MDT0307740.1"/>
    <property type="molecule type" value="Genomic_DNA"/>
</dbReference>
<evidence type="ECO:0000256" key="1">
    <source>
        <dbReference type="SAM" id="MobiDB-lite"/>
    </source>
</evidence>
<evidence type="ECO:0000259" key="2">
    <source>
        <dbReference type="SMART" id="SM00960"/>
    </source>
</evidence>
<dbReference type="SMART" id="SM00960">
    <property type="entry name" value="Robl_LC7"/>
    <property type="match status" value="1"/>
</dbReference>
<gene>
    <name evidence="3" type="ORF">RM780_12310</name>
</gene>
<feature type="domain" description="Roadblock/LAMTOR2" evidence="2">
    <location>
        <begin position="23"/>
        <end position="114"/>
    </location>
</feature>
<dbReference type="Pfam" id="PF03259">
    <property type="entry name" value="Robl_LC7"/>
    <property type="match status" value="1"/>
</dbReference>
<feature type="compositionally biased region" description="Low complexity" evidence="1">
    <location>
        <begin position="144"/>
        <end position="154"/>
    </location>
</feature>
<protein>
    <submittedName>
        <fullName evidence="3">Roadblock/LC7 domain-containing protein</fullName>
    </submittedName>
</protein>
<sequence length="160" mass="16394">MAKGMLGIGEAVVPGSDDEAAWCRTLRDAVAGLVPQAVEMVLLSRDGLARCGFGPCGRKEVEHYAAAGSAVAGLARQLSRPGPGGGDVHHIEVRTPEGWVVLAPLGQEVLLVVLPRTDSGGQPGASAVGDIARLATSLERQRAASRPAAAGFARQEARPA</sequence>
<dbReference type="RefSeq" id="WP_311630689.1">
    <property type="nucleotide sequence ID" value="NZ_JAVREN010000014.1"/>
</dbReference>
<accession>A0ABU2L8B7</accession>
<name>A0ABU2L8B7_9ACTN</name>
<evidence type="ECO:0000313" key="4">
    <source>
        <dbReference type="Proteomes" id="UP001183388"/>
    </source>
</evidence>
<dbReference type="SUPFAM" id="SSF103196">
    <property type="entry name" value="Roadblock/LC7 domain"/>
    <property type="match status" value="1"/>
</dbReference>
<reference evidence="4" key="1">
    <citation type="submission" date="2023-07" db="EMBL/GenBank/DDBJ databases">
        <title>30 novel species of actinomycetes from the DSMZ collection.</title>
        <authorList>
            <person name="Nouioui I."/>
        </authorList>
    </citation>
    <scope>NUCLEOTIDE SEQUENCE [LARGE SCALE GENOMIC DNA]</scope>
    <source>
        <strain evidence="4">DSM 44917</strain>
    </source>
</reference>
<organism evidence="3 4">
    <name type="scientific">Streptomyces boetiae</name>
    <dbReference type="NCBI Taxonomy" id="3075541"/>
    <lineage>
        <taxon>Bacteria</taxon>
        <taxon>Bacillati</taxon>
        <taxon>Actinomycetota</taxon>
        <taxon>Actinomycetes</taxon>
        <taxon>Kitasatosporales</taxon>
        <taxon>Streptomycetaceae</taxon>
        <taxon>Streptomyces</taxon>
    </lineage>
</organism>
<evidence type="ECO:0000313" key="3">
    <source>
        <dbReference type="EMBL" id="MDT0307740.1"/>
    </source>
</evidence>